<dbReference type="Proteomes" id="UP000593567">
    <property type="component" value="Unassembled WGS sequence"/>
</dbReference>
<dbReference type="GO" id="GO:0007010">
    <property type="term" value="P:cytoskeleton organization"/>
    <property type="evidence" value="ECO:0007669"/>
    <property type="project" value="TreeGrafter"/>
</dbReference>
<dbReference type="GO" id="GO:0005886">
    <property type="term" value="C:plasma membrane"/>
    <property type="evidence" value="ECO:0007669"/>
    <property type="project" value="TreeGrafter"/>
</dbReference>
<dbReference type="OrthoDB" id="10255128at2759"/>
<organism evidence="3 4">
    <name type="scientific">Bugula neritina</name>
    <name type="common">Brown bryozoan</name>
    <name type="synonym">Sertularia neritina</name>
    <dbReference type="NCBI Taxonomy" id="10212"/>
    <lineage>
        <taxon>Eukaryota</taxon>
        <taxon>Metazoa</taxon>
        <taxon>Spiralia</taxon>
        <taxon>Lophotrochozoa</taxon>
        <taxon>Bryozoa</taxon>
        <taxon>Gymnolaemata</taxon>
        <taxon>Cheilostomatida</taxon>
        <taxon>Flustrina</taxon>
        <taxon>Buguloidea</taxon>
        <taxon>Bugulidae</taxon>
        <taxon>Bugula</taxon>
    </lineage>
</organism>
<dbReference type="GO" id="GO:0030100">
    <property type="term" value="P:regulation of endocytosis"/>
    <property type="evidence" value="ECO:0007669"/>
    <property type="project" value="TreeGrafter"/>
</dbReference>
<dbReference type="InterPro" id="IPR001060">
    <property type="entry name" value="FCH_dom"/>
</dbReference>
<dbReference type="GO" id="GO:0005768">
    <property type="term" value="C:endosome"/>
    <property type="evidence" value="ECO:0007669"/>
    <property type="project" value="TreeGrafter"/>
</dbReference>
<dbReference type="SUPFAM" id="SSF103657">
    <property type="entry name" value="BAR/IMD domain-like"/>
    <property type="match status" value="1"/>
</dbReference>
<dbReference type="GO" id="GO:0097320">
    <property type="term" value="P:plasma membrane tubulation"/>
    <property type="evidence" value="ECO:0007669"/>
    <property type="project" value="TreeGrafter"/>
</dbReference>
<accession>A0A7J7KFT9</accession>
<evidence type="ECO:0000259" key="2">
    <source>
        <dbReference type="PROSITE" id="PS51741"/>
    </source>
</evidence>
<dbReference type="PANTHER" id="PTHR23065:SF11">
    <property type="entry name" value="SYNDAPIN, ISOFORM C"/>
    <property type="match status" value="1"/>
</dbReference>
<reference evidence="3" key="1">
    <citation type="submission" date="2020-06" db="EMBL/GenBank/DDBJ databases">
        <title>Draft genome of Bugula neritina, a colonial animal packing powerful symbionts and potential medicines.</title>
        <authorList>
            <person name="Rayko M."/>
        </authorList>
    </citation>
    <scope>NUCLEOTIDE SEQUENCE [LARGE SCALE GENOMIC DNA]</scope>
    <source>
        <strain evidence="3">Kwan_BN1</strain>
    </source>
</reference>
<protein>
    <submittedName>
        <fullName evidence="3">Synd</fullName>
    </submittedName>
</protein>
<dbReference type="Gene3D" id="1.20.1270.60">
    <property type="entry name" value="Arfaptin homology (AH) domain/BAR domain"/>
    <property type="match status" value="1"/>
</dbReference>
<evidence type="ECO:0000256" key="1">
    <source>
        <dbReference type="PROSITE-ProRule" id="PRU01077"/>
    </source>
</evidence>
<dbReference type="GO" id="GO:0005543">
    <property type="term" value="F:phospholipid binding"/>
    <property type="evidence" value="ECO:0007669"/>
    <property type="project" value="TreeGrafter"/>
</dbReference>
<feature type="domain" description="F-BAR" evidence="2">
    <location>
        <begin position="10"/>
        <end position="77"/>
    </location>
</feature>
<dbReference type="EMBL" id="VXIV02000745">
    <property type="protein sequence ID" value="KAF6036336.1"/>
    <property type="molecule type" value="Genomic_DNA"/>
</dbReference>
<dbReference type="InterPro" id="IPR027267">
    <property type="entry name" value="AH/BAR_dom_sf"/>
</dbReference>
<evidence type="ECO:0000313" key="3">
    <source>
        <dbReference type="EMBL" id="KAF6036336.1"/>
    </source>
</evidence>
<dbReference type="InterPro" id="IPR031160">
    <property type="entry name" value="F_BAR_dom"/>
</dbReference>
<keyword evidence="4" id="KW-1185">Reference proteome</keyword>
<proteinExistence type="predicted"/>
<dbReference type="Pfam" id="PF00611">
    <property type="entry name" value="FCH"/>
    <property type="match status" value="1"/>
</dbReference>
<name>A0A7J7KFT9_BUGNE</name>
<comment type="caution">
    <text evidence="3">The sequence shown here is derived from an EMBL/GenBank/DDBJ whole genome shotgun (WGS) entry which is preliminary data.</text>
</comment>
<dbReference type="PROSITE" id="PS51741">
    <property type="entry name" value="F_BAR"/>
    <property type="match status" value="1"/>
</dbReference>
<evidence type="ECO:0000313" key="4">
    <source>
        <dbReference type="Proteomes" id="UP000593567"/>
    </source>
</evidence>
<gene>
    <name evidence="3" type="ORF">EB796_005360</name>
</gene>
<keyword evidence="1" id="KW-0175">Coiled coil</keyword>
<dbReference type="AlphaFoldDB" id="A0A7J7KFT9"/>
<sequence length="77" mass="8973">MSNTDVIPYDETGGSFWEINGFKRTSKRVNDGNALCNDLMNMIRERSEIENKYSNLLRNWSKKWFDHIGKGKLSSPM</sequence>
<dbReference type="PANTHER" id="PTHR23065">
    <property type="entry name" value="PROLINE-SERINE-THREONINE PHOSPHATASE INTERACTING PROTEIN 1"/>
    <property type="match status" value="1"/>
</dbReference>